<keyword evidence="2" id="KW-1185">Reference proteome</keyword>
<dbReference type="EMBL" id="PEDL01000001">
    <property type="protein sequence ID" value="PHV72358.1"/>
    <property type="molecule type" value="Genomic_DNA"/>
</dbReference>
<comment type="caution">
    <text evidence="1">The sequence shown here is derived from an EMBL/GenBank/DDBJ whole genome shotgun (WGS) entry which is preliminary data.</text>
</comment>
<accession>A0AC61DHU0</accession>
<gene>
    <name evidence="1" type="ORF">CS063_02450</name>
</gene>
<evidence type="ECO:0000313" key="1">
    <source>
        <dbReference type="EMBL" id="PHV72358.1"/>
    </source>
</evidence>
<evidence type="ECO:0000313" key="2">
    <source>
        <dbReference type="Proteomes" id="UP000224460"/>
    </source>
</evidence>
<name>A0AC61DHU0_9FIRM</name>
<protein>
    <submittedName>
        <fullName evidence="1">Uncharacterized protein</fullName>
    </submittedName>
</protein>
<dbReference type="Proteomes" id="UP000224460">
    <property type="component" value="Unassembled WGS sequence"/>
</dbReference>
<proteinExistence type="predicted"/>
<organism evidence="1 2">
    <name type="scientific">Sporanaerobium hydrogeniformans</name>
    <dbReference type="NCBI Taxonomy" id="3072179"/>
    <lineage>
        <taxon>Bacteria</taxon>
        <taxon>Bacillati</taxon>
        <taxon>Bacillota</taxon>
        <taxon>Clostridia</taxon>
        <taxon>Lachnospirales</taxon>
        <taxon>Lachnospiraceae</taxon>
        <taxon>Sporanaerobium</taxon>
    </lineage>
</organism>
<sequence>MKRKKILGLGLLLFCLFGISPLYGAEVEDIQTKEQEEQILEYQLNFFNWQGIEEMEKSLKETMPTLESFDLKQEVQSLIKGEKSFSLDYLIKKIGSSLFQELGVFIRLGARFILIVLLCNLLQTLSSSFESKGTTQISFFVCYLVIIYSVMQSLLVMVDLASRTISGMNQVMTACIPTLIAFMTTSGYGSSGYAMAPVISSALTLSTYFLQKLVLPSIISVILLQLISTMSDSFKIDKLIDLFYRLMKWVLRGVLIVAIGVLSVYKATLPYVDMTVKKAAISVSKTFIPIVGDAVGGAVDFMMNCSFLVKNSFCIGVMLLVISLVSIPLIKILAYCLIYHVAGAVIEPLGDKRMASLATHLAKGCEFIMSTVGVVAILCLFVLVICMGVGTQRLEVSDERVFTNADMGHALCACGRNDFP</sequence>
<reference evidence="1" key="1">
    <citation type="submission" date="2017-10" db="EMBL/GenBank/DDBJ databases">
        <title>Genome sequence of cellulolytic Lachnospiraceae bacterium XHS1971 isolated from hotspring sediment.</title>
        <authorList>
            <person name="Vasudevan G."/>
            <person name="Joshi A.J."/>
            <person name="Hivarkar S."/>
            <person name="Lanjekar V.B."/>
            <person name="Dhakephalkar P.K."/>
            <person name="Dagar S."/>
        </authorList>
    </citation>
    <scope>NUCLEOTIDE SEQUENCE</scope>
    <source>
        <strain evidence="1">XHS1971</strain>
    </source>
</reference>